<evidence type="ECO:0000313" key="3">
    <source>
        <dbReference type="EMBL" id="CAB4622478.1"/>
    </source>
</evidence>
<dbReference type="InterPro" id="IPR018535">
    <property type="entry name" value="DUF1996"/>
</dbReference>
<gene>
    <name evidence="3" type="ORF">UFOPK1908_00921</name>
    <name evidence="4" type="ORF">UFOPK3576_01130</name>
</gene>
<name>A0A6J6IGD2_9ZZZZ</name>
<dbReference type="PANTHER" id="PTHR43662">
    <property type="match status" value="1"/>
</dbReference>
<feature type="domain" description="DUF1996" evidence="2">
    <location>
        <begin position="74"/>
        <end position="286"/>
    </location>
</feature>
<accession>A0A6J6IGD2</accession>
<protein>
    <submittedName>
        <fullName evidence="3">Unannotated protein</fullName>
    </submittedName>
</protein>
<proteinExistence type="predicted"/>
<dbReference type="PANTHER" id="PTHR43662:SF3">
    <property type="entry name" value="DOMAIN PROTEIN, PUTATIVE (AFU_ORTHOLOGUE AFUA_6G11970)-RELATED"/>
    <property type="match status" value="1"/>
</dbReference>
<sequence length="298" mass="32067">MNDYSAMFSTPEIRNTHDMKLRFALIVSAVFSAMILSATYSAADVAPIVSPSPSASAVLSFTVRCPFSHTDTVDPIVMPGMKGMSHQHEFFGNTSTNEKSTTQSLLAAPTTCAKGSQFIDGNDHSAYWVPSLYQDGKRIQPTAIYASYTQLSSSSGVASPFQNGFKAVSGLTSQSVQWGCTSVDTQSLVTKTIDDVPTCQAPQHLFARTSFANCWSGLSMDPIDHSSHLENQVKVNGRLQCPPTNPIKVPLLTLNVQYPVATITNAGVSLASGKPATFHADMFQAWTNDGLAQRMRGN</sequence>
<evidence type="ECO:0000313" key="4">
    <source>
        <dbReference type="EMBL" id="CAB4911143.1"/>
    </source>
</evidence>
<evidence type="ECO:0000256" key="1">
    <source>
        <dbReference type="SAM" id="Phobius"/>
    </source>
</evidence>
<keyword evidence="1" id="KW-1133">Transmembrane helix</keyword>
<evidence type="ECO:0000259" key="2">
    <source>
        <dbReference type="Pfam" id="PF09362"/>
    </source>
</evidence>
<keyword evidence="1" id="KW-0472">Membrane</keyword>
<feature type="transmembrane region" description="Helical" evidence="1">
    <location>
        <begin position="21"/>
        <end position="43"/>
    </location>
</feature>
<dbReference type="AlphaFoldDB" id="A0A6J6IGD2"/>
<organism evidence="3">
    <name type="scientific">freshwater metagenome</name>
    <dbReference type="NCBI Taxonomy" id="449393"/>
    <lineage>
        <taxon>unclassified sequences</taxon>
        <taxon>metagenomes</taxon>
        <taxon>ecological metagenomes</taxon>
    </lineage>
</organism>
<reference evidence="3" key="1">
    <citation type="submission" date="2020-05" db="EMBL/GenBank/DDBJ databases">
        <authorList>
            <person name="Chiriac C."/>
            <person name="Salcher M."/>
            <person name="Ghai R."/>
            <person name="Kavagutti S V."/>
        </authorList>
    </citation>
    <scope>NUCLEOTIDE SEQUENCE</scope>
</reference>
<keyword evidence="1" id="KW-0812">Transmembrane</keyword>
<dbReference type="EMBL" id="CAFBMO010000047">
    <property type="protein sequence ID" value="CAB4911143.1"/>
    <property type="molecule type" value="Genomic_DNA"/>
</dbReference>
<dbReference type="EMBL" id="CAEZVB010000039">
    <property type="protein sequence ID" value="CAB4622478.1"/>
    <property type="molecule type" value="Genomic_DNA"/>
</dbReference>
<dbReference type="Pfam" id="PF09362">
    <property type="entry name" value="DUF1996"/>
    <property type="match status" value="1"/>
</dbReference>